<dbReference type="EMBL" id="DSBW01000069">
    <property type="protein sequence ID" value="HED30640.1"/>
    <property type="molecule type" value="Genomic_DNA"/>
</dbReference>
<comment type="function">
    <text evidence="1 11">Produces ATP from ADP in the presence of a proton gradient across the membrane. The gamma chain is believed to be important in regulating ATPase activity and the flow of protons through the CF(0) complex.</text>
</comment>
<dbReference type="GO" id="GO:0045259">
    <property type="term" value="C:proton-transporting ATP synthase complex"/>
    <property type="evidence" value="ECO:0007669"/>
    <property type="project" value="UniProtKB-KW"/>
</dbReference>
<evidence type="ECO:0000256" key="10">
    <source>
        <dbReference type="ARBA" id="ARBA00060385"/>
    </source>
</evidence>
<proteinExistence type="inferred from homology"/>
<accession>A0A831WRA3</accession>
<evidence type="ECO:0000256" key="9">
    <source>
        <dbReference type="ARBA" id="ARBA00023310"/>
    </source>
</evidence>
<evidence type="ECO:0000256" key="5">
    <source>
        <dbReference type="ARBA" id="ARBA00022781"/>
    </source>
</evidence>
<keyword evidence="9 11" id="KW-0066">ATP synthesis</keyword>
<dbReference type="PROSITE" id="PS00153">
    <property type="entry name" value="ATPASE_GAMMA"/>
    <property type="match status" value="1"/>
</dbReference>
<dbReference type="GO" id="GO:0009579">
    <property type="term" value="C:thylakoid"/>
    <property type="evidence" value="ECO:0007669"/>
    <property type="project" value="UniProtKB-SubCell"/>
</dbReference>
<dbReference type="Proteomes" id="UP000886335">
    <property type="component" value="Unassembled WGS sequence"/>
</dbReference>
<evidence type="ECO:0000313" key="12">
    <source>
        <dbReference type="EMBL" id="HED30640.1"/>
    </source>
</evidence>
<evidence type="ECO:0000256" key="6">
    <source>
        <dbReference type="ARBA" id="ARBA00023065"/>
    </source>
</evidence>
<dbReference type="PANTHER" id="PTHR11693">
    <property type="entry name" value="ATP SYNTHASE GAMMA CHAIN"/>
    <property type="match status" value="1"/>
</dbReference>
<dbReference type="FunFam" id="1.10.287.80:FF:000003">
    <property type="entry name" value="ATP synthase gamma chain, chloroplastic"/>
    <property type="match status" value="1"/>
</dbReference>
<evidence type="ECO:0000256" key="11">
    <source>
        <dbReference type="HAMAP-Rule" id="MF_00815"/>
    </source>
</evidence>
<keyword evidence="8 11" id="KW-0139">CF(1)</keyword>
<evidence type="ECO:0000256" key="2">
    <source>
        <dbReference type="ARBA" id="ARBA00004170"/>
    </source>
</evidence>
<dbReference type="Pfam" id="PF00231">
    <property type="entry name" value="ATP-synt"/>
    <property type="match status" value="1"/>
</dbReference>
<organism evidence="12">
    <name type="scientific">Prosthecochloris aestuarii</name>
    <dbReference type="NCBI Taxonomy" id="1102"/>
    <lineage>
        <taxon>Bacteria</taxon>
        <taxon>Pseudomonadati</taxon>
        <taxon>Chlorobiota</taxon>
        <taxon>Chlorobiia</taxon>
        <taxon>Chlorobiales</taxon>
        <taxon>Chlorobiaceae</taxon>
        <taxon>Prosthecochloris</taxon>
    </lineage>
</organism>
<keyword evidence="7 11" id="KW-0472">Membrane</keyword>
<dbReference type="InterPro" id="IPR035968">
    <property type="entry name" value="ATP_synth_F1_ATPase_gsu"/>
</dbReference>
<comment type="subcellular location">
    <subcellularLocation>
        <location evidence="11">Cell membrane</location>
        <topology evidence="11">Peripheral membrane protein</topology>
    </subcellularLocation>
    <subcellularLocation>
        <location evidence="2">Membrane</location>
        <topology evidence="2">Peripheral membrane protein</topology>
    </subcellularLocation>
    <subcellularLocation>
        <location evidence="10">Thylakoid</location>
    </subcellularLocation>
</comment>
<dbReference type="GO" id="GO:0005524">
    <property type="term" value="F:ATP binding"/>
    <property type="evidence" value="ECO:0007669"/>
    <property type="project" value="UniProtKB-UniRule"/>
</dbReference>
<evidence type="ECO:0000256" key="8">
    <source>
        <dbReference type="ARBA" id="ARBA00023196"/>
    </source>
</evidence>
<dbReference type="NCBIfam" id="TIGR01146">
    <property type="entry name" value="ATPsyn_F1gamma"/>
    <property type="match status" value="1"/>
</dbReference>
<comment type="similarity">
    <text evidence="3 11">Belongs to the ATPase gamma chain family.</text>
</comment>
<sequence length="294" mass="32304">MATLKDIRTRIKGVKSTQQVTKAMKMVAAAKLRRAQDSAIQARPYASKLKEMLGSLSTKVDTSLNPLLSAREEVKRLLVIMITSDRGLCGAFNTNIIKVAQKVMMEQHADLYRKGAVGMICAGTKGYDFFRKRDFNIIKAYPGVFQSLEFDVAREIAEHASGMYLRGEVDKVVVVYNEFKSVLAPNLRSEVLLPIAPEEAAEAASGSGDYIYEPTPASIIDVLVPKHLNTQVWRMMLESNAAEQAARMAAMDSATENAKELLRVLNISYNRARQAAITTELSEIVAGAEALSGE</sequence>
<protein>
    <recommendedName>
        <fullName evidence="11">ATP synthase gamma chain</fullName>
    </recommendedName>
    <alternativeName>
        <fullName evidence="11">ATP synthase F1 sector gamma subunit</fullName>
    </alternativeName>
    <alternativeName>
        <fullName evidence="11">F-ATPase gamma subunit</fullName>
    </alternativeName>
</protein>
<keyword evidence="6 11" id="KW-0406">Ion transport</keyword>
<dbReference type="CDD" id="cd12151">
    <property type="entry name" value="F1-ATPase_gamma"/>
    <property type="match status" value="1"/>
</dbReference>
<dbReference type="PANTHER" id="PTHR11693:SF22">
    <property type="entry name" value="ATP SYNTHASE SUBUNIT GAMMA, MITOCHONDRIAL"/>
    <property type="match status" value="1"/>
</dbReference>
<keyword evidence="11" id="KW-1003">Cell membrane</keyword>
<dbReference type="Gene3D" id="3.40.1380.10">
    <property type="match status" value="1"/>
</dbReference>
<name>A0A831WRA3_PROAE</name>
<dbReference type="GO" id="GO:0005886">
    <property type="term" value="C:plasma membrane"/>
    <property type="evidence" value="ECO:0007669"/>
    <property type="project" value="UniProtKB-SubCell"/>
</dbReference>
<dbReference type="SUPFAM" id="SSF52943">
    <property type="entry name" value="ATP synthase (F1-ATPase), gamma subunit"/>
    <property type="match status" value="1"/>
</dbReference>
<gene>
    <name evidence="11" type="primary">atpG</name>
    <name evidence="12" type="ORF">ENN50_02890</name>
</gene>
<comment type="caution">
    <text evidence="12">The sequence shown here is derived from an EMBL/GenBank/DDBJ whole genome shotgun (WGS) entry which is preliminary data.</text>
</comment>
<reference evidence="12" key="1">
    <citation type="journal article" date="2020" name="mSystems">
        <title>Genome- and Community-Level Interaction Insights into Carbon Utilization and Element Cycling Functions of Hydrothermarchaeota in Hydrothermal Sediment.</title>
        <authorList>
            <person name="Zhou Z."/>
            <person name="Liu Y."/>
            <person name="Xu W."/>
            <person name="Pan J."/>
            <person name="Luo Z.H."/>
            <person name="Li M."/>
        </authorList>
    </citation>
    <scope>NUCLEOTIDE SEQUENCE [LARGE SCALE GENOMIC DNA]</scope>
    <source>
        <strain evidence="12">SpSt-1181</strain>
    </source>
</reference>
<dbReference type="GO" id="GO:0042777">
    <property type="term" value="P:proton motive force-driven plasma membrane ATP synthesis"/>
    <property type="evidence" value="ECO:0007669"/>
    <property type="project" value="UniProtKB-UniRule"/>
</dbReference>
<comment type="subunit">
    <text evidence="11">F-type ATPases have 2 components, CF(1) - the catalytic core - and CF(0) - the membrane proton channel. CF(1) has five subunits: alpha(3), beta(3), gamma(1), delta(1), epsilon(1). CF(0) has three main subunits: a, b and c.</text>
</comment>
<evidence type="ECO:0000256" key="3">
    <source>
        <dbReference type="ARBA" id="ARBA00007681"/>
    </source>
</evidence>
<dbReference type="InterPro" id="IPR000131">
    <property type="entry name" value="ATP_synth_F1_gsu"/>
</dbReference>
<dbReference type="Gene3D" id="1.10.287.80">
    <property type="entry name" value="ATP synthase, gamma subunit, helix hairpin domain"/>
    <property type="match status" value="2"/>
</dbReference>
<evidence type="ECO:0000256" key="1">
    <source>
        <dbReference type="ARBA" id="ARBA00003456"/>
    </source>
</evidence>
<dbReference type="NCBIfam" id="NF009958">
    <property type="entry name" value="PRK13425.1"/>
    <property type="match status" value="1"/>
</dbReference>
<dbReference type="InterPro" id="IPR023632">
    <property type="entry name" value="ATP_synth_F1_gsu_CS"/>
</dbReference>
<dbReference type="HAMAP" id="MF_00815">
    <property type="entry name" value="ATP_synth_gamma_bact"/>
    <property type="match status" value="1"/>
</dbReference>
<dbReference type="AlphaFoldDB" id="A0A831WRA3"/>
<dbReference type="GO" id="GO:0046933">
    <property type="term" value="F:proton-transporting ATP synthase activity, rotational mechanism"/>
    <property type="evidence" value="ECO:0007669"/>
    <property type="project" value="UniProtKB-UniRule"/>
</dbReference>
<keyword evidence="5 11" id="KW-0375">Hydrogen ion transport</keyword>
<dbReference type="PRINTS" id="PR00126">
    <property type="entry name" value="ATPASEGAMMA"/>
</dbReference>
<evidence type="ECO:0000256" key="4">
    <source>
        <dbReference type="ARBA" id="ARBA00022448"/>
    </source>
</evidence>
<keyword evidence="4 11" id="KW-0813">Transport</keyword>
<evidence type="ECO:0000256" key="7">
    <source>
        <dbReference type="ARBA" id="ARBA00023136"/>
    </source>
</evidence>